<gene>
    <name evidence="11" type="ORF">EDC22_10135</name>
</gene>
<evidence type="ECO:0000256" key="8">
    <source>
        <dbReference type="ARBA" id="ARBA00038436"/>
    </source>
</evidence>
<feature type="domain" description="Tripartite ATP-independent periplasmic transporters DctQ component" evidence="10">
    <location>
        <begin position="17"/>
        <end position="145"/>
    </location>
</feature>
<comment type="subunit">
    <text evidence="9">The complex comprises the extracytoplasmic solute receptor protein and the two transmembrane proteins.</text>
</comment>
<evidence type="ECO:0000256" key="3">
    <source>
        <dbReference type="ARBA" id="ARBA00022475"/>
    </source>
</evidence>
<keyword evidence="4 9" id="KW-0997">Cell inner membrane</keyword>
<protein>
    <recommendedName>
        <fullName evidence="9">TRAP transporter small permease protein</fullName>
    </recommendedName>
</protein>
<dbReference type="PANTHER" id="PTHR35011:SF2">
    <property type="entry name" value="2,3-DIKETO-L-GULONATE TRAP TRANSPORTER SMALL PERMEASE PROTEIN YIAM"/>
    <property type="match status" value="1"/>
</dbReference>
<dbReference type="GO" id="GO:0022857">
    <property type="term" value="F:transmembrane transporter activity"/>
    <property type="evidence" value="ECO:0007669"/>
    <property type="project" value="UniProtKB-UniRule"/>
</dbReference>
<evidence type="ECO:0000256" key="9">
    <source>
        <dbReference type="RuleBase" id="RU369079"/>
    </source>
</evidence>
<dbReference type="AlphaFoldDB" id="A0A4R3MGS6"/>
<dbReference type="EMBL" id="SMAK01000001">
    <property type="protein sequence ID" value="TCT13175.1"/>
    <property type="molecule type" value="Genomic_DNA"/>
</dbReference>
<evidence type="ECO:0000256" key="5">
    <source>
        <dbReference type="ARBA" id="ARBA00022692"/>
    </source>
</evidence>
<dbReference type="InterPro" id="IPR055348">
    <property type="entry name" value="DctQ"/>
</dbReference>
<dbReference type="GO" id="GO:0015740">
    <property type="term" value="P:C4-dicarboxylate transport"/>
    <property type="evidence" value="ECO:0007669"/>
    <property type="project" value="TreeGrafter"/>
</dbReference>
<comment type="subcellular location">
    <subcellularLocation>
        <location evidence="1 9">Cell inner membrane</location>
        <topology evidence="1 9">Multi-pass membrane protein</topology>
    </subcellularLocation>
</comment>
<feature type="transmembrane region" description="Helical" evidence="9">
    <location>
        <begin position="78"/>
        <end position="100"/>
    </location>
</feature>
<keyword evidence="2 9" id="KW-0813">Transport</keyword>
<comment type="caution">
    <text evidence="9">Lacks conserved residue(s) required for the propagation of feature annotation.</text>
</comment>
<evidence type="ECO:0000256" key="1">
    <source>
        <dbReference type="ARBA" id="ARBA00004429"/>
    </source>
</evidence>
<keyword evidence="12" id="KW-1185">Reference proteome</keyword>
<dbReference type="GO" id="GO:0005886">
    <property type="term" value="C:plasma membrane"/>
    <property type="evidence" value="ECO:0007669"/>
    <property type="project" value="UniProtKB-SubCell"/>
</dbReference>
<evidence type="ECO:0000256" key="7">
    <source>
        <dbReference type="ARBA" id="ARBA00023136"/>
    </source>
</evidence>
<keyword evidence="6 9" id="KW-1133">Transmembrane helix</keyword>
<evidence type="ECO:0000259" key="10">
    <source>
        <dbReference type="Pfam" id="PF04290"/>
    </source>
</evidence>
<comment type="similarity">
    <text evidence="8 9">Belongs to the TRAP transporter small permease family.</text>
</comment>
<keyword evidence="5 9" id="KW-0812">Transmembrane</keyword>
<comment type="function">
    <text evidence="9">Part of the tripartite ATP-independent periplasmic (TRAP) transport system.</text>
</comment>
<dbReference type="Proteomes" id="UP000295678">
    <property type="component" value="Unassembled WGS sequence"/>
</dbReference>
<name>A0A4R3MGS6_9HYPH</name>
<evidence type="ECO:0000256" key="2">
    <source>
        <dbReference type="ARBA" id="ARBA00022448"/>
    </source>
</evidence>
<evidence type="ECO:0000256" key="4">
    <source>
        <dbReference type="ARBA" id="ARBA00022519"/>
    </source>
</evidence>
<sequence length="150" mass="16362">MYQRVEFACAALLLAAIVLLVGVAAITRAYGAPIIWSVEIAQLMFVWLVMLAADLALQQDRHFGLSMVLDRLSPAAARILAIANLLVMIGLLGFLLFHSLRNTALMHRSLVGATQMPASYIHAAMPFGLVLMLRTLLVQLYAAIRGRSTT</sequence>
<evidence type="ECO:0000313" key="11">
    <source>
        <dbReference type="EMBL" id="TCT13175.1"/>
    </source>
</evidence>
<organism evidence="11 12">
    <name type="scientific">Tepidamorphus gemmatus</name>
    <dbReference type="NCBI Taxonomy" id="747076"/>
    <lineage>
        <taxon>Bacteria</taxon>
        <taxon>Pseudomonadati</taxon>
        <taxon>Pseudomonadota</taxon>
        <taxon>Alphaproteobacteria</taxon>
        <taxon>Hyphomicrobiales</taxon>
        <taxon>Tepidamorphaceae</taxon>
        <taxon>Tepidamorphus</taxon>
    </lineage>
</organism>
<feature type="transmembrane region" description="Helical" evidence="9">
    <location>
        <begin position="34"/>
        <end position="57"/>
    </location>
</feature>
<dbReference type="RefSeq" id="WP_132804592.1">
    <property type="nucleotide sequence ID" value="NZ_SMAK01000001.1"/>
</dbReference>
<comment type="caution">
    <text evidence="11">The sequence shown here is derived from an EMBL/GenBank/DDBJ whole genome shotgun (WGS) entry which is preliminary data.</text>
</comment>
<dbReference type="PANTHER" id="PTHR35011">
    <property type="entry name" value="2,3-DIKETO-L-GULONATE TRAP TRANSPORTER SMALL PERMEASE PROTEIN YIAM"/>
    <property type="match status" value="1"/>
</dbReference>
<reference evidence="11 12" key="1">
    <citation type="submission" date="2019-03" db="EMBL/GenBank/DDBJ databases">
        <title>Genomic Encyclopedia of Type Strains, Phase IV (KMG-IV): sequencing the most valuable type-strain genomes for metagenomic binning, comparative biology and taxonomic classification.</title>
        <authorList>
            <person name="Goeker M."/>
        </authorList>
    </citation>
    <scope>NUCLEOTIDE SEQUENCE [LARGE SCALE GENOMIC DNA]</scope>
    <source>
        <strain evidence="11 12">DSM 19345</strain>
    </source>
</reference>
<keyword evidence="3" id="KW-1003">Cell membrane</keyword>
<evidence type="ECO:0000313" key="12">
    <source>
        <dbReference type="Proteomes" id="UP000295678"/>
    </source>
</evidence>
<evidence type="ECO:0000256" key="6">
    <source>
        <dbReference type="ARBA" id="ARBA00022989"/>
    </source>
</evidence>
<accession>A0A4R3MGS6</accession>
<proteinExistence type="inferred from homology"/>
<feature type="transmembrane region" description="Helical" evidence="9">
    <location>
        <begin position="120"/>
        <end position="144"/>
    </location>
</feature>
<dbReference type="InterPro" id="IPR007387">
    <property type="entry name" value="TRAP_DctQ"/>
</dbReference>
<keyword evidence="7 9" id="KW-0472">Membrane</keyword>
<dbReference type="Pfam" id="PF04290">
    <property type="entry name" value="DctQ"/>
    <property type="match status" value="1"/>
</dbReference>
<dbReference type="OrthoDB" id="7843639at2"/>